<dbReference type="EMBL" id="ML996577">
    <property type="protein sequence ID" value="KAF2755632.1"/>
    <property type="molecule type" value="Genomic_DNA"/>
</dbReference>
<keyword evidence="2" id="KW-1185">Reference proteome</keyword>
<dbReference type="RefSeq" id="XP_033598083.1">
    <property type="nucleotide sequence ID" value="XM_033749594.1"/>
</dbReference>
<accession>A0A6A6VYC6</accession>
<protein>
    <submittedName>
        <fullName evidence="1">Uncharacterized protein</fullName>
    </submittedName>
</protein>
<evidence type="ECO:0000313" key="1">
    <source>
        <dbReference type="EMBL" id="KAF2755632.1"/>
    </source>
</evidence>
<organism evidence="1 2">
    <name type="scientific">Pseudovirgaria hyperparasitica</name>
    <dbReference type="NCBI Taxonomy" id="470096"/>
    <lineage>
        <taxon>Eukaryota</taxon>
        <taxon>Fungi</taxon>
        <taxon>Dikarya</taxon>
        <taxon>Ascomycota</taxon>
        <taxon>Pezizomycotina</taxon>
        <taxon>Dothideomycetes</taxon>
        <taxon>Dothideomycetes incertae sedis</taxon>
        <taxon>Acrospermales</taxon>
        <taxon>Acrospermaceae</taxon>
        <taxon>Pseudovirgaria</taxon>
    </lineage>
</organism>
<reference evidence="1" key="1">
    <citation type="journal article" date="2020" name="Stud. Mycol.">
        <title>101 Dothideomycetes genomes: a test case for predicting lifestyles and emergence of pathogens.</title>
        <authorList>
            <person name="Haridas S."/>
            <person name="Albert R."/>
            <person name="Binder M."/>
            <person name="Bloem J."/>
            <person name="Labutti K."/>
            <person name="Salamov A."/>
            <person name="Andreopoulos B."/>
            <person name="Baker S."/>
            <person name="Barry K."/>
            <person name="Bills G."/>
            <person name="Bluhm B."/>
            <person name="Cannon C."/>
            <person name="Castanera R."/>
            <person name="Culley D."/>
            <person name="Daum C."/>
            <person name="Ezra D."/>
            <person name="Gonzalez J."/>
            <person name="Henrissat B."/>
            <person name="Kuo A."/>
            <person name="Liang C."/>
            <person name="Lipzen A."/>
            <person name="Lutzoni F."/>
            <person name="Magnuson J."/>
            <person name="Mondo S."/>
            <person name="Nolan M."/>
            <person name="Ohm R."/>
            <person name="Pangilinan J."/>
            <person name="Park H.-J."/>
            <person name="Ramirez L."/>
            <person name="Alfaro M."/>
            <person name="Sun H."/>
            <person name="Tritt A."/>
            <person name="Yoshinaga Y."/>
            <person name="Zwiers L.-H."/>
            <person name="Turgeon B."/>
            <person name="Goodwin S."/>
            <person name="Spatafora J."/>
            <person name="Crous P."/>
            <person name="Grigoriev I."/>
        </authorList>
    </citation>
    <scope>NUCLEOTIDE SEQUENCE</scope>
    <source>
        <strain evidence="1">CBS 121739</strain>
    </source>
</reference>
<name>A0A6A6VYC6_9PEZI</name>
<dbReference type="GeneID" id="54490648"/>
<gene>
    <name evidence="1" type="ORF">EJ05DRAFT_540317</name>
</gene>
<sequence length="163" mass="18654">MTMNTVEINEVLKKALSIIHGGLQLQFGRTLAMVKVIPPGIFREGEDIPRTIEAVERQAALFFVKLLKKLLDLVKETRRVLEDLNCDLIYKELSRIRVANDRANSVPADRDRYNSEISDRNTVIHAVAKMLRDKYIGLLKDWTTLDKYITTIKEETSEHTATA</sequence>
<dbReference type="AlphaFoldDB" id="A0A6A6VYC6"/>
<evidence type="ECO:0000313" key="2">
    <source>
        <dbReference type="Proteomes" id="UP000799437"/>
    </source>
</evidence>
<proteinExistence type="predicted"/>
<dbReference type="Proteomes" id="UP000799437">
    <property type="component" value="Unassembled WGS sequence"/>
</dbReference>